<evidence type="ECO:0000313" key="8">
    <source>
        <dbReference type="Proteomes" id="UP001250791"/>
    </source>
</evidence>
<feature type="transmembrane region" description="Helical" evidence="5">
    <location>
        <begin position="91"/>
        <end position="110"/>
    </location>
</feature>
<dbReference type="PROSITE" id="PS50850">
    <property type="entry name" value="MFS"/>
    <property type="match status" value="1"/>
</dbReference>
<evidence type="ECO:0000256" key="1">
    <source>
        <dbReference type="ARBA" id="ARBA00004141"/>
    </source>
</evidence>
<accession>A0ABU1SX30</accession>
<dbReference type="PROSITE" id="PS00217">
    <property type="entry name" value="SUGAR_TRANSPORT_2"/>
    <property type="match status" value="1"/>
</dbReference>
<feature type="transmembrane region" description="Helical" evidence="5">
    <location>
        <begin position="323"/>
        <end position="341"/>
    </location>
</feature>
<evidence type="ECO:0000256" key="4">
    <source>
        <dbReference type="ARBA" id="ARBA00023136"/>
    </source>
</evidence>
<dbReference type="EMBL" id="JAVDUP010000008">
    <property type="protein sequence ID" value="MDR6903510.1"/>
    <property type="molecule type" value="Genomic_DNA"/>
</dbReference>
<proteinExistence type="predicted"/>
<feature type="transmembrane region" description="Helical" evidence="5">
    <location>
        <begin position="177"/>
        <end position="199"/>
    </location>
</feature>
<feature type="transmembrane region" description="Helical" evidence="5">
    <location>
        <begin position="416"/>
        <end position="436"/>
    </location>
</feature>
<feature type="transmembrane region" description="Helical" evidence="5">
    <location>
        <begin position="21"/>
        <end position="41"/>
    </location>
</feature>
<dbReference type="InterPro" id="IPR011701">
    <property type="entry name" value="MFS"/>
</dbReference>
<feature type="transmembrane region" description="Helical" evidence="5">
    <location>
        <begin position="288"/>
        <end position="311"/>
    </location>
</feature>
<feature type="domain" description="Major facilitator superfamily (MFS) profile" evidence="6">
    <location>
        <begin position="25"/>
        <end position="440"/>
    </location>
</feature>
<keyword evidence="2 5" id="KW-0812">Transmembrane</keyword>
<feature type="transmembrane region" description="Helical" evidence="5">
    <location>
        <begin position="249"/>
        <end position="276"/>
    </location>
</feature>
<sequence>MNTQTRVDVEQVLGQMPVGGYRIAVFALAVLLAMLDGIDNVTLGLVAPALSAELQIPKTDLASVFTATLIGLTVGAVVLGPAGDKWGRRPATLACTAFFGIFTLAIHYVQGLNMLILFRFLAGIGIGGLLPNICALVSEYSPNKHRQTGVLVVSGGIAAGAMLGGILASFIEPAFGWRSLFMVAGGLTIVALVVAIVLLPESIRFLIARNPTHPDVYRLLKRISPSADIPQNAHWMVSERPAAGTFRELFAGGMAVTTIVLWVSYILVLSTMYLLFQWLPTLAREFGFSPAMATYASTVFNLGGMVGSIVLGPMAARWGVYRVSAINFLVIIPGMVALASSRDMQTLLLFSSFVTGWTIMGGLGVINALTTEAYPTASRSTGLGWASGIGRLGSSFSPSFIGWLMVSGGWAAHDILMLPIVPAIILTLAVLTVGTLNRKQAANVSGIPAINI</sequence>
<evidence type="ECO:0000256" key="5">
    <source>
        <dbReference type="SAM" id="Phobius"/>
    </source>
</evidence>
<dbReference type="Proteomes" id="UP001250791">
    <property type="component" value="Unassembled WGS sequence"/>
</dbReference>
<evidence type="ECO:0000313" key="7">
    <source>
        <dbReference type="EMBL" id="MDR6903510.1"/>
    </source>
</evidence>
<reference evidence="7 8" key="1">
    <citation type="submission" date="2023-07" db="EMBL/GenBank/DDBJ databases">
        <title>Sorghum-associated microbial communities from plants grown in Nebraska, USA.</title>
        <authorList>
            <person name="Schachtman D."/>
        </authorList>
    </citation>
    <scope>NUCLEOTIDE SEQUENCE [LARGE SCALE GENOMIC DNA]</scope>
    <source>
        <strain evidence="7 8">3199</strain>
    </source>
</reference>
<dbReference type="InterPro" id="IPR005829">
    <property type="entry name" value="Sugar_transporter_CS"/>
</dbReference>
<dbReference type="InterPro" id="IPR020846">
    <property type="entry name" value="MFS_dom"/>
</dbReference>
<feature type="transmembrane region" description="Helical" evidence="5">
    <location>
        <begin position="347"/>
        <end position="370"/>
    </location>
</feature>
<feature type="transmembrane region" description="Helical" evidence="5">
    <location>
        <begin position="382"/>
        <end position="404"/>
    </location>
</feature>
<feature type="transmembrane region" description="Helical" evidence="5">
    <location>
        <begin position="116"/>
        <end position="137"/>
    </location>
</feature>
<comment type="subcellular location">
    <subcellularLocation>
        <location evidence="1">Membrane</location>
        <topology evidence="1">Multi-pass membrane protein</topology>
    </subcellularLocation>
</comment>
<gene>
    <name evidence="7" type="ORF">J2W52_005143</name>
</gene>
<dbReference type="PANTHER" id="PTHR23508">
    <property type="entry name" value="CARBOXYLIC ACID TRANSPORTER PROTEIN HOMOLOG"/>
    <property type="match status" value="1"/>
</dbReference>
<organism evidence="7 8">
    <name type="scientific">Rhizobium miluonense</name>
    <dbReference type="NCBI Taxonomy" id="411945"/>
    <lineage>
        <taxon>Bacteria</taxon>
        <taxon>Pseudomonadati</taxon>
        <taxon>Pseudomonadota</taxon>
        <taxon>Alphaproteobacteria</taxon>
        <taxon>Hyphomicrobiales</taxon>
        <taxon>Rhizobiaceae</taxon>
        <taxon>Rhizobium/Agrobacterium group</taxon>
        <taxon>Rhizobium</taxon>
    </lineage>
</organism>
<evidence type="ECO:0000256" key="3">
    <source>
        <dbReference type="ARBA" id="ARBA00022989"/>
    </source>
</evidence>
<dbReference type="Gene3D" id="1.20.1250.20">
    <property type="entry name" value="MFS general substrate transporter like domains"/>
    <property type="match status" value="1"/>
</dbReference>
<dbReference type="PANTHER" id="PTHR23508:SF10">
    <property type="entry name" value="CARBOXYLIC ACID TRANSPORTER PROTEIN HOMOLOG"/>
    <property type="match status" value="1"/>
</dbReference>
<feature type="transmembrane region" description="Helical" evidence="5">
    <location>
        <begin position="149"/>
        <end position="171"/>
    </location>
</feature>
<protein>
    <submittedName>
        <fullName evidence="7">AAHS family 4-hydroxybenzoate transporter-like MFS transporter</fullName>
    </submittedName>
</protein>
<keyword evidence="8" id="KW-1185">Reference proteome</keyword>
<dbReference type="RefSeq" id="WP_310234799.1">
    <property type="nucleotide sequence ID" value="NZ_JAVDUP010000008.1"/>
</dbReference>
<evidence type="ECO:0000256" key="2">
    <source>
        <dbReference type="ARBA" id="ARBA00022692"/>
    </source>
</evidence>
<dbReference type="InterPro" id="IPR036259">
    <property type="entry name" value="MFS_trans_sf"/>
</dbReference>
<keyword evidence="4 5" id="KW-0472">Membrane</keyword>
<comment type="caution">
    <text evidence="7">The sequence shown here is derived from an EMBL/GenBank/DDBJ whole genome shotgun (WGS) entry which is preliminary data.</text>
</comment>
<feature type="transmembrane region" description="Helical" evidence="5">
    <location>
        <begin position="61"/>
        <end position="79"/>
    </location>
</feature>
<evidence type="ECO:0000259" key="6">
    <source>
        <dbReference type="PROSITE" id="PS50850"/>
    </source>
</evidence>
<dbReference type="SUPFAM" id="SSF103473">
    <property type="entry name" value="MFS general substrate transporter"/>
    <property type="match status" value="1"/>
</dbReference>
<name>A0ABU1SX30_9HYPH</name>
<dbReference type="Pfam" id="PF07690">
    <property type="entry name" value="MFS_1"/>
    <property type="match status" value="1"/>
</dbReference>
<keyword evidence="3 5" id="KW-1133">Transmembrane helix</keyword>